<dbReference type="PANTHER" id="PTHR39639">
    <property type="entry name" value="CHROMOSOME 16, WHOLE GENOME SHOTGUN SEQUENCE"/>
    <property type="match status" value="1"/>
</dbReference>
<dbReference type="EMBL" id="CQEH01000001">
    <property type="protein sequence ID" value="CNK48819.1"/>
    <property type="molecule type" value="Genomic_DNA"/>
</dbReference>
<protein>
    <submittedName>
        <fullName evidence="2">Uncharacterized conserved protein</fullName>
    </submittedName>
</protein>
<sequence length="349" mass="40504">MDTEKLKKADSQIQAYSKKIDFYTSEYTVEILAQKVAAGEYTVPKYQREYTWDEPRKCKFIESLLIGLPIPFVFFWMNDLTGMLEIVDGSQRLRTLEEYLNNRLVLNGLERLDLLNNTRFNDLPLARQRKILNKSIRGIILSEDTDMESRVDLFERINTGSKVANPAEVRRGALRGDFMDFVTELAKNELFLKLAPVSSKQKKERESEELVARFFAYSDGFEGYKDDVSPFIFRYIKRMNDEFTNNPHLIEEYRSRFERVLNFVDSSFRLGFRKTVGSKTTPRARFESIAIGSFQALEQNPTLSITKEITDEILDSNAFKEEIRSDGANAIKRLLGRIGFIRNALLERA</sequence>
<dbReference type="eggNOG" id="COG1479">
    <property type="taxonomic scope" value="Bacteria"/>
</dbReference>
<evidence type="ECO:0000313" key="4">
    <source>
        <dbReference type="Proteomes" id="UP000038647"/>
    </source>
</evidence>
<evidence type="ECO:0000313" key="2">
    <source>
        <dbReference type="EMBL" id="CNK42106.1"/>
    </source>
</evidence>
<dbReference type="Proteomes" id="UP000041595">
    <property type="component" value="Unassembled WGS sequence"/>
</dbReference>
<dbReference type="Proteomes" id="UP000038647">
    <property type="component" value="Unassembled WGS sequence"/>
</dbReference>
<dbReference type="Pfam" id="PF03235">
    <property type="entry name" value="GmrSD_N"/>
    <property type="match status" value="1"/>
</dbReference>
<evidence type="ECO:0000259" key="1">
    <source>
        <dbReference type="Pfam" id="PF03235"/>
    </source>
</evidence>
<feature type="domain" description="GmrSD restriction endonucleases N-terminal" evidence="1">
    <location>
        <begin position="35"/>
        <end position="173"/>
    </location>
</feature>
<dbReference type="AlphaFoldDB" id="A0A0T9SW18"/>
<dbReference type="EMBL" id="CQEJ01000001">
    <property type="protein sequence ID" value="CNK42106.1"/>
    <property type="molecule type" value="Genomic_DNA"/>
</dbReference>
<name>A0A0T9SW18_YERAL</name>
<evidence type="ECO:0000313" key="5">
    <source>
        <dbReference type="Proteomes" id="UP000041595"/>
    </source>
</evidence>
<keyword evidence="4" id="KW-1185">Reference proteome</keyword>
<dbReference type="PANTHER" id="PTHR39639:SF1">
    <property type="entry name" value="DUF262 DOMAIN-CONTAINING PROTEIN"/>
    <property type="match status" value="1"/>
</dbReference>
<reference evidence="2 5" key="1">
    <citation type="submission" date="2015-03" db="EMBL/GenBank/DDBJ databases">
        <authorList>
            <person name="Murphy D."/>
        </authorList>
    </citation>
    <scope>NUCLEOTIDE SEQUENCE [LARGE SCALE GENOMIC DNA]</scope>
    <source>
        <strain evidence="2 5">IP06005</strain>
    </source>
</reference>
<dbReference type="RefSeq" id="WP_197082821.1">
    <property type="nucleotide sequence ID" value="NZ_CQEH01000001.1"/>
</dbReference>
<organism evidence="2 5">
    <name type="scientific">Yersinia aldovae</name>
    <dbReference type="NCBI Taxonomy" id="29483"/>
    <lineage>
        <taxon>Bacteria</taxon>
        <taxon>Pseudomonadati</taxon>
        <taxon>Pseudomonadota</taxon>
        <taxon>Gammaproteobacteria</taxon>
        <taxon>Enterobacterales</taxon>
        <taxon>Yersiniaceae</taxon>
        <taxon>Yersinia</taxon>
    </lineage>
</organism>
<reference evidence="3 4" key="2">
    <citation type="submission" date="2015-03" db="EMBL/GenBank/DDBJ databases">
        <authorList>
            <consortium name="Pathogen Informatics"/>
            <person name="Murphy D."/>
        </authorList>
    </citation>
    <scope>NUCLEOTIDE SEQUENCE [LARGE SCALE GENOMIC DNA]</scope>
    <source>
        <strain evidence="3 4">IP08791</strain>
    </source>
</reference>
<dbReference type="InterPro" id="IPR004919">
    <property type="entry name" value="GmrSD_N"/>
</dbReference>
<accession>A0A0T9SW18</accession>
<evidence type="ECO:0000313" key="3">
    <source>
        <dbReference type="EMBL" id="CNK48819.1"/>
    </source>
</evidence>
<proteinExistence type="predicted"/>
<gene>
    <name evidence="2" type="ORF">ERS137965_00001</name>
    <name evidence="3" type="ORF">ERS137966_00394</name>
</gene>